<feature type="signal peptide" evidence="1">
    <location>
        <begin position="1"/>
        <end position="34"/>
    </location>
</feature>
<dbReference type="Proteomes" id="UP000253506">
    <property type="component" value="Unassembled WGS sequence"/>
</dbReference>
<evidence type="ECO:0000259" key="2">
    <source>
        <dbReference type="Pfam" id="PF04784"/>
    </source>
</evidence>
<dbReference type="EMBL" id="QPJQ01000034">
    <property type="protein sequence ID" value="RCW96470.1"/>
    <property type="molecule type" value="Genomic_DNA"/>
</dbReference>
<dbReference type="PANTHER" id="PTHR34386">
    <property type="entry name" value="GLUTAREDOXIN"/>
    <property type="match status" value="1"/>
</dbReference>
<protein>
    <submittedName>
        <fullName evidence="3">Uncharacterized protein DUF547</fullName>
    </submittedName>
</protein>
<sequence>MLGVEVNAMKTLRLLVLTLLSVSFAGLFSSQVIAANTFDHSQWDALLKQHVLPLNGGQASQVDYQGFADDKAQLDRYLADLSQVATPEFDDWPKDEQLAFLINAYNAWTVELILTEWPDLDSIKDLGSFFSSPWSKSFIPLLGETRSLDDIEHTLIRGSDRYQDPRIHFAVNCASIGCPALRNEAYTGKRLDAQLDEQTRLFLQDRSRNRIDNGKLALSSIFKWYREDFEKGWQGYASLEQFLVDHATDLSLNPEEIQKLKDKDMSIRFLDYDWALNKTL</sequence>
<dbReference type="InterPro" id="IPR051548">
    <property type="entry name" value="Grx-like_ET"/>
</dbReference>
<proteinExistence type="predicted"/>
<organism evidence="3 4">
    <name type="scientific">Marinomonas foliarum</name>
    <dbReference type="NCBI Taxonomy" id="491950"/>
    <lineage>
        <taxon>Bacteria</taxon>
        <taxon>Pseudomonadati</taxon>
        <taxon>Pseudomonadota</taxon>
        <taxon>Gammaproteobacteria</taxon>
        <taxon>Oceanospirillales</taxon>
        <taxon>Oceanospirillaceae</taxon>
        <taxon>Marinomonas</taxon>
    </lineage>
</organism>
<dbReference type="GO" id="GO:0009055">
    <property type="term" value="F:electron transfer activity"/>
    <property type="evidence" value="ECO:0007669"/>
    <property type="project" value="TreeGrafter"/>
</dbReference>
<keyword evidence="1" id="KW-0732">Signal</keyword>
<evidence type="ECO:0000313" key="4">
    <source>
        <dbReference type="Proteomes" id="UP000253506"/>
    </source>
</evidence>
<dbReference type="AlphaFoldDB" id="A0A368ZQ11"/>
<comment type="caution">
    <text evidence="3">The sequence shown here is derived from an EMBL/GenBank/DDBJ whole genome shotgun (WGS) entry which is preliminary data.</text>
</comment>
<dbReference type="GO" id="GO:0045454">
    <property type="term" value="P:cell redox homeostasis"/>
    <property type="evidence" value="ECO:0007669"/>
    <property type="project" value="TreeGrafter"/>
</dbReference>
<gene>
    <name evidence="3" type="ORF">DFP77_13423</name>
</gene>
<reference evidence="3 4" key="1">
    <citation type="submission" date="2018-07" db="EMBL/GenBank/DDBJ databases">
        <title>Genomic Encyclopedia of Type Strains, Phase III (KMG-III): the genomes of soil and plant-associated and newly described type strains.</title>
        <authorList>
            <person name="Whitman W."/>
        </authorList>
    </citation>
    <scope>NUCLEOTIDE SEQUENCE [LARGE SCALE GENOMIC DNA]</scope>
    <source>
        <strain evidence="3 4">CECT 7731</strain>
    </source>
</reference>
<evidence type="ECO:0000313" key="3">
    <source>
        <dbReference type="EMBL" id="RCW96470.1"/>
    </source>
</evidence>
<feature type="domain" description="DUF547" evidence="2">
    <location>
        <begin position="90"/>
        <end position="203"/>
    </location>
</feature>
<dbReference type="Pfam" id="PF04784">
    <property type="entry name" value="DUF547"/>
    <property type="match status" value="1"/>
</dbReference>
<dbReference type="PANTHER" id="PTHR34386:SF1">
    <property type="entry name" value="GLUTAREDOXIN-LIKE PROTEIN NRDH"/>
    <property type="match status" value="1"/>
</dbReference>
<name>A0A368ZQ11_9GAMM</name>
<evidence type="ECO:0000256" key="1">
    <source>
        <dbReference type="SAM" id="SignalP"/>
    </source>
</evidence>
<dbReference type="InterPro" id="IPR006869">
    <property type="entry name" value="DUF547"/>
</dbReference>
<accession>A0A368ZQ11</accession>
<feature type="chain" id="PRO_5016744627" evidence="1">
    <location>
        <begin position="35"/>
        <end position="280"/>
    </location>
</feature>